<evidence type="ECO:0008006" key="3">
    <source>
        <dbReference type="Google" id="ProtNLM"/>
    </source>
</evidence>
<keyword evidence="2" id="KW-1185">Reference proteome</keyword>
<dbReference type="EMBL" id="JAZHRV010000001">
    <property type="protein sequence ID" value="MEH2557937.1"/>
    <property type="molecule type" value="Genomic_DNA"/>
</dbReference>
<dbReference type="Proteomes" id="UP001364224">
    <property type="component" value="Unassembled WGS sequence"/>
</dbReference>
<sequence length="147" mass="15651">MRTDHTDTPAGCEYGTVYIAFELSKAKWQLGIMMPGGEKMSRYRIDGGDLAALSGLLVKARAKAAQAGKPVRILSCYEAGLDGHWLHRWLADNEVLNYEIDASSIEVNRAGPACQDRSDRPGAVDALVSGVPAGRTAGLQHGSGSHA</sequence>
<evidence type="ECO:0000313" key="2">
    <source>
        <dbReference type="Proteomes" id="UP001364224"/>
    </source>
</evidence>
<accession>A0ABU8BHB8</accession>
<reference evidence="1 2" key="1">
    <citation type="submission" date="2024-02" db="EMBL/GenBank/DDBJ databases">
        <title>Adaptive strategies in a cosmopolitan and abundant soil bacterium.</title>
        <authorList>
            <person name="Carini P."/>
        </authorList>
    </citation>
    <scope>NUCLEOTIDE SEQUENCE [LARGE SCALE GENOMIC DNA]</scope>
    <source>
        <strain evidence="1 2">AZCC 1608</strain>
    </source>
</reference>
<evidence type="ECO:0000313" key="1">
    <source>
        <dbReference type="EMBL" id="MEH2557937.1"/>
    </source>
</evidence>
<name>A0ABU8BHB8_9BRAD</name>
<organism evidence="1 2">
    <name type="scientific">Bradyrhizobium algeriense</name>
    <dbReference type="NCBI Taxonomy" id="634784"/>
    <lineage>
        <taxon>Bacteria</taxon>
        <taxon>Pseudomonadati</taxon>
        <taxon>Pseudomonadota</taxon>
        <taxon>Alphaproteobacteria</taxon>
        <taxon>Hyphomicrobiales</taxon>
        <taxon>Nitrobacteraceae</taxon>
        <taxon>Bradyrhizobium</taxon>
    </lineage>
</organism>
<comment type="caution">
    <text evidence="1">The sequence shown here is derived from an EMBL/GenBank/DDBJ whole genome shotgun (WGS) entry which is preliminary data.</text>
</comment>
<proteinExistence type="predicted"/>
<gene>
    <name evidence="1" type="ORF">V1286_005466</name>
</gene>
<protein>
    <recommendedName>
        <fullName evidence="3">Transposase</fullName>
    </recommendedName>
</protein>